<proteinExistence type="predicted"/>
<protein>
    <submittedName>
        <fullName evidence="2">Putative aldouronate transport system substrate-binding protein</fullName>
    </submittedName>
</protein>
<accession>A0A1H1YL78</accession>
<evidence type="ECO:0000313" key="2">
    <source>
        <dbReference type="EMBL" id="SDT22193.1"/>
    </source>
</evidence>
<feature type="compositionally biased region" description="Low complexity" evidence="1">
    <location>
        <begin position="85"/>
        <end position="99"/>
    </location>
</feature>
<feature type="region of interest" description="Disordered" evidence="1">
    <location>
        <begin position="35"/>
        <end position="105"/>
    </location>
</feature>
<organism evidence="2 3">
    <name type="scientific">Microlunatus soli</name>
    <dbReference type="NCBI Taxonomy" id="630515"/>
    <lineage>
        <taxon>Bacteria</taxon>
        <taxon>Bacillati</taxon>
        <taxon>Actinomycetota</taxon>
        <taxon>Actinomycetes</taxon>
        <taxon>Propionibacteriales</taxon>
        <taxon>Propionibacteriaceae</taxon>
        <taxon>Microlunatus</taxon>
    </lineage>
</organism>
<sequence length="556" mass="59867">MIVSPRSLSSRPLTRRSLLGVTATAAVSTVSACGGTTKPSSTFGGRSALDLPAHVDPPPVPGALVSDVPGVPVGLTEMPEPLPRSTSGTPGSGGPFTTFQVNWGSPPRPLKQNEYWQAFNKRVGVDYQPTLVPADAYETKLATMLSGGSVPDMVFLHTDSANAQRAIKDGAFAELSSVLGGDKIKKYPNIAAVPTYQWEVSAVNNGIYGVPVDLAYVNALHVYRRDWARSIGLENGPQNADEFYTLMTEMSKLRQDQYGFGGYSDGVAAYLNAAFRVPNNWSNTGGKLINAIETDEFEAALEYTRRLWKGGAFHPDALSLGSKGAEDRALFDSGVTGWQVASADNWYLAGALNAVRVKNKGAEPELLMPFGHDGGKFAYPASPGFYAVVAISASAAENEDRLDEILRIFNYLRAPIPSEEGFFLRYGIEGVHFTYGKNRVPVSIPDSPAPADRDAMFYTGLVPGVLYYPDPSDVKASIDYTEAVTKQSVKDPTVGLYAASSADSSAKLDQLRADYVNGIVSGRRPAGDLRKLRADWKMQGGDKVRSELQTALEKVR</sequence>
<dbReference type="AlphaFoldDB" id="A0A1H1YL78"/>
<dbReference type="Gene3D" id="3.40.190.10">
    <property type="entry name" value="Periplasmic binding protein-like II"/>
    <property type="match status" value="2"/>
</dbReference>
<dbReference type="STRING" id="630515.SAMN04489812_4646"/>
<dbReference type="SUPFAM" id="SSF53850">
    <property type="entry name" value="Periplasmic binding protein-like II"/>
    <property type="match status" value="1"/>
</dbReference>
<reference evidence="2 3" key="1">
    <citation type="submission" date="2016-10" db="EMBL/GenBank/DDBJ databases">
        <authorList>
            <person name="de Groot N.N."/>
        </authorList>
    </citation>
    <scope>NUCLEOTIDE SEQUENCE [LARGE SCALE GENOMIC DNA]</scope>
    <source>
        <strain evidence="2 3">DSM 21800</strain>
    </source>
</reference>
<dbReference type="EMBL" id="LT629772">
    <property type="protein sequence ID" value="SDT22193.1"/>
    <property type="molecule type" value="Genomic_DNA"/>
</dbReference>
<name>A0A1H1YL78_9ACTN</name>
<evidence type="ECO:0000313" key="3">
    <source>
        <dbReference type="Proteomes" id="UP000199103"/>
    </source>
</evidence>
<dbReference type="InterPro" id="IPR006059">
    <property type="entry name" value="SBP"/>
</dbReference>
<evidence type="ECO:0000256" key="1">
    <source>
        <dbReference type="SAM" id="MobiDB-lite"/>
    </source>
</evidence>
<keyword evidence="3" id="KW-1185">Reference proteome</keyword>
<gene>
    <name evidence="2" type="ORF">SAMN04489812_4646</name>
</gene>
<dbReference type="PROSITE" id="PS51257">
    <property type="entry name" value="PROKAR_LIPOPROTEIN"/>
    <property type="match status" value="1"/>
</dbReference>
<dbReference type="Pfam" id="PF01547">
    <property type="entry name" value="SBP_bac_1"/>
    <property type="match status" value="1"/>
</dbReference>
<dbReference type="Proteomes" id="UP000199103">
    <property type="component" value="Chromosome I"/>
</dbReference>